<accession>A0ABR6HT44</accession>
<evidence type="ECO:0000313" key="2">
    <source>
        <dbReference type="Proteomes" id="UP000576152"/>
    </source>
</evidence>
<proteinExistence type="predicted"/>
<keyword evidence="2" id="KW-1185">Reference proteome</keyword>
<comment type="caution">
    <text evidence="1">The sequence shown here is derived from an EMBL/GenBank/DDBJ whole genome shotgun (WGS) entry which is preliminary data.</text>
</comment>
<sequence length="63" mass="6713">MRADLSISAIIASGILLELRGPEVAFTHPLPTTGKLFNSKRLRATRAALTTTAIGGQMQVVYS</sequence>
<gene>
    <name evidence="1" type="ORF">FHS00_003340</name>
</gene>
<evidence type="ECO:0000313" key="1">
    <source>
        <dbReference type="EMBL" id="MBB3713733.1"/>
    </source>
</evidence>
<protein>
    <submittedName>
        <fullName evidence="1">Uncharacterized protein</fullName>
    </submittedName>
</protein>
<dbReference type="EMBL" id="JACIBX010000019">
    <property type="protein sequence ID" value="MBB3713733.1"/>
    <property type="molecule type" value="Genomic_DNA"/>
</dbReference>
<reference evidence="1 2" key="1">
    <citation type="submission" date="2020-08" db="EMBL/GenBank/DDBJ databases">
        <title>Genomic Encyclopedia of Type Strains, Phase III (KMG-III): the genomes of soil and plant-associated and newly described type strains.</title>
        <authorList>
            <person name="Whitman W."/>
        </authorList>
    </citation>
    <scope>NUCLEOTIDE SEQUENCE [LARGE SCALE GENOMIC DNA]</scope>
    <source>
        <strain evidence="1 2">CECT 8572</strain>
    </source>
</reference>
<name>A0ABR6HT44_9RHOB</name>
<dbReference type="Proteomes" id="UP000576152">
    <property type="component" value="Unassembled WGS sequence"/>
</dbReference>
<organism evidence="1 2">
    <name type="scientific">Limimaricola variabilis</name>
    <dbReference type="NCBI Taxonomy" id="1492771"/>
    <lineage>
        <taxon>Bacteria</taxon>
        <taxon>Pseudomonadati</taxon>
        <taxon>Pseudomonadota</taxon>
        <taxon>Alphaproteobacteria</taxon>
        <taxon>Rhodobacterales</taxon>
        <taxon>Paracoccaceae</taxon>
        <taxon>Limimaricola</taxon>
    </lineage>
</organism>